<reference evidence="2" key="1">
    <citation type="submission" date="2020-06" db="EMBL/GenBank/DDBJ databases">
        <title>Unique genomic features of the anaerobic methanotrophic archaea.</title>
        <authorList>
            <person name="Chadwick G.L."/>
            <person name="Skennerton C.T."/>
            <person name="Laso-Perez R."/>
            <person name="Leu A.O."/>
            <person name="Speth D.R."/>
            <person name="Yu H."/>
            <person name="Morgan-Lang C."/>
            <person name="Hatzenpichler R."/>
            <person name="Goudeau D."/>
            <person name="Malmstrom R."/>
            <person name="Brazelton W.J."/>
            <person name="Woyke T."/>
            <person name="Hallam S.J."/>
            <person name="Tyson G.W."/>
            <person name="Wegener G."/>
            <person name="Boetius A."/>
            <person name="Orphan V."/>
        </authorList>
    </citation>
    <scope>NUCLEOTIDE SEQUENCE</scope>
</reference>
<sequence length="335" mass="37786">MYILGISCYYHDAAAGLLKDGEIVAAAQEERFTRKKHDDSFPTNAIKFCLTHAGITSRQLDYVGFYDKPLVKFDRILETFISVAPRGIRFFTVAMPIWLRQKLWVKDLIKKELEYDGEIIFAEHHQSHAASAFFASPFEDAAILTIDGVGEWTTTSYGYGSGNKITLTHEIKFPHSLGLLYSAFTQYLGFKVNSGEYKVMGLAPYGKPIYYDLIMENMIDLKDDGSFKLNMDYFAYTYAQQMINDKFVELFGHPPREPESKIEPYHFDIAMSIQRVTEEVMLRMANYVFEETGLKNLCLAGGVALNSVANGRIIRETPFEEVFIQPAAGDAGGGG</sequence>
<dbReference type="InterPro" id="IPR003696">
    <property type="entry name" value="Carbtransf_dom"/>
</dbReference>
<dbReference type="Gene3D" id="3.30.420.40">
    <property type="match status" value="2"/>
</dbReference>
<dbReference type="PANTHER" id="PTHR34847:SF1">
    <property type="entry name" value="NODULATION PROTEIN U"/>
    <property type="match status" value="1"/>
</dbReference>
<evidence type="ECO:0000313" key="2">
    <source>
        <dbReference type="EMBL" id="QNO51690.1"/>
    </source>
</evidence>
<dbReference type="InterPro" id="IPR043129">
    <property type="entry name" value="ATPase_NBD"/>
</dbReference>
<dbReference type="CDD" id="cd24098">
    <property type="entry name" value="ASKHA_NBD_TobZ_N"/>
    <property type="match status" value="1"/>
</dbReference>
<dbReference type="InterPro" id="IPR051338">
    <property type="entry name" value="NodU/CmcH_Carbamoyltrnsfr"/>
</dbReference>
<dbReference type="EMBL" id="MT631476">
    <property type="protein sequence ID" value="QNO51690.1"/>
    <property type="molecule type" value="Genomic_DNA"/>
</dbReference>
<proteinExistence type="predicted"/>
<feature type="domain" description="Carbamoyltransferase" evidence="1">
    <location>
        <begin position="3"/>
        <end position="333"/>
    </location>
</feature>
<dbReference type="AlphaFoldDB" id="A0A7G9YUK6"/>
<dbReference type="GO" id="GO:0003824">
    <property type="term" value="F:catalytic activity"/>
    <property type="evidence" value="ECO:0007669"/>
    <property type="project" value="InterPro"/>
</dbReference>
<name>A0A7G9YUK6_9EURY</name>
<protein>
    <recommendedName>
        <fullName evidence="1">Carbamoyltransferase domain-containing protein</fullName>
    </recommendedName>
</protein>
<organism evidence="2">
    <name type="scientific">Candidatus Methanophagaceae archaeon ANME-1 ERB6</name>
    <dbReference type="NCBI Taxonomy" id="2759912"/>
    <lineage>
        <taxon>Archaea</taxon>
        <taxon>Methanobacteriati</taxon>
        <taxon>Methanobacteriota</taxon>
        <taxon>Stenosarchaea group</taxon>
        <taxon>Methanomicrobia</taxon>
        <taxon>Candidatus Methanophagales</taxon>
        <taxon>Candidatus Methanophagaceae</taxon>
    </lineage>
</organism>
<dbReference type="SUPFAM" id="SSF53067">
    <property type="entry name" value="Actin-like ATPase domain"/>
    <property type="match status" value="1"/>
</dbReference>
<evidence type="ECO:0000259" key="1">
    <source>
        <dbReference type="Pfam" id="PF02543"/>
    </source>
</evidence>
<gene>
    <name evidence="2" type="ORF">GMKFMAKO_00006</name>
</gene>
<accession>A0A7G9YUK6</accession>
<dbReference type="Pfam" id="PF02543">
    <property type="entry name" value="Carbam_trans_N"/>
    <property type="match status" value="1"/>
</dbReference>
<dbReference type="PANTHER" id="PTHR34847">
    <property type="entry name" value="NODULATION PROTEIN U"/>
    <property type="match status" value="1"/>
</dbReference>